<protein>
    <submittedName>
        <fullName evidence="8">MASE1</fullName>
    </submittedName>
</protein>
<evidence type="ECO:0000256" key="5">
    <source>
        <dbReference type="ARBA" id="ARBA00023136"/>
    </source>
</evidence>
<dbReference type="Proteomes" id="UP000401081">
    <property type="component" value="Unassembled WGS sequence"/>
</dbReference>
<comment type="subcellular location">
    <subcellularLocation>
        <location evidence="1">Cell membrane</location>
        <topology evidence="1">Multi-pass membrane protein</topology>
    </subcellularLocation>
</comment>
<evidence type="ECO:0000313" key="8">
    <source>
        <dbReference type="EMBL" id="VFS64505.1"/>
    </source>
</evidence>
<reference evidence="8 9" key="1">
    <citation type="submission" date="2019-03" db="EMBL/GenBank/DDBJ databases">
        <authorList>
            <consortium name="Pathogen Informatics"/>
        </authorList>
    </citation>
    <scope>NUCLEOTIDE SEQUENCE [LARGE SCALE GENOMIC DNA]</scope>
    <source>
        <strain evidence="8 9">NCTC12993</strain>
    </source>
</reference>
<accession>A0A485AUB8</accession>
<feature type="domain" description="MASE1" evidence="7">
    <location>
        <begin position="10"/>
        <end position="130"/>
    </location>
</feature>
<keyword evidence="2" id="KW-1003">Cell membrane</keyword>
<sequence>MSLVAIPFSRYISPTAFYEGHSVYLAWLPLGVMIALVMLFGRHAVLPLIVGFTAANYWQINLSPVNSLILLFCQLTAVCISGLILRSILGRRWRHGLVIHNLGLHVFWFGFATPIMAKVMMYLVGEFTVIPQSMFSYFNITTKIYSIVDIQGLGLCIADFHKTVLLPI</sequence>
<keyword evidence="5 6" id="KW-0472">Membrane</keyword>
<dbReference type="EMBL" id="CAADJD010000018">
    <property type="protein sequence ID" value="VFS64505.1"/>
    <property type="molecule type" value="Genomic_DNA"/>
</dbReference>
<feature type="transmembrane region" description="Helical" evidence="6">
    <location>
        <begin position="21"/>
        <end position="45"/>
    </location>
</feature>
<gene>
    <name evidence="8" type="ORF">NCTC12993_03268</name>
</gene>
<keyword evidence="3 6" id="KW-0812">Transmembrane</keyword>
<dbReference type="GO" id="GO:0005886">
    <property type="term" value="C:plasma membrane"/>
    <property type="evidence" value="ECO:0007669"/>
    <property type="project" value="UniProtKB-SubCell"/>
</dbReference>
<evidence type="ECO:0000256" key="3">
    <source>
        <dbReference type="ARBA" id="ARBA00022692"/>
    </source>
</evidence>
<evidence type="ECO:0000256" key="2">
    <source>
        <dbReference type="ARBA" id="ARBA00022475"/>
    </source>
</evidence>
<keyword evidence="9" id="KW-1185">Reference proteome</keyword>
<name>A0A485AUB8_KLUCR</name>
<dbReference type="InterPro" id="IPR007895">
    <property type="entry name" value="MASE1"/>
</dbReference>
<feature type="transmembrane region" description="Helical" evidence="6">
    <location>
        <begin position="97"/>
        <end position="117"/>
    </location>
</feature>
<dbReference type="AlphaFoldDB" id="A0A485AUB8"/>
<evidence type="ECO:0000256" key="1">
    <source>
        <dbReference type="ARBA" id="ARBA00004651"/>
    </source>
</evidence>
<evidence type="ECO:0000259" key="7">
    <source>
        <dbReference type="Pfam" id="PF05231"/>
    </source>
</evidence>
<dbReference type="Pfam" id="PF05231">
    <property type="entry name" value="MASE1"/>
    <property type="match status" value="1"/>
</dbReference>
<evidence type="ECO:0000313" key="9">
    <source>
        <dbReference type="Proteomes" id="UP000401081"/>
    </source>
</evidence>
<keyword evidence="4 6" id="KW-1133">Transmembrane helix</keyword>
<feature type="transmembrane region" description="Helical" evidence="6">
    <location>
        <begin position="65"/>
        <end position="85"/>
    </location>
</feature>
<organism evidence="8 9">
    <name type="scientific">Kluyvera cryocrescens</name>
    <name type="common">Kluyvera citrophila</name>
    <dbReference type="NCBI Taxonomy" id="580"/>
    <lineage>
        <taxon>Bacteria</taxon>
        <taxon>Pseudomonadati</taxon>
        <taxon>Pseudomonadota</taxon>
        <taxon>Gammaproteobacteria</taxon>
        <taxon>Enterobacterales</taxon>
        <taxon>Enterobacteriaceae</taxon>
        <taxon>Kluyvera</taxon>
    </lineage>
</organism>
<evidence type="ECO:0000256" key="6">
    <source>
        <dbReference type="SAM" id="Phobius"/>
    </source>
</evidence>
<evidence type="ECO:0000256" key="4">
    <source>
        <dbReference type="ARBA" id="ARBA00022989"/>
    </source>
</evidence>
<proteinExistence type="predicted"/>